<feature type="domain" description="Lipoxygenase" evidence="14">
    <location>
        <begin position="118"/>
        <end position="394"/>
    </location>
</feature>
<keyword evidence="9" id="KW-0408">Iron</keyword>
<dbReference type="GO" id="GO:0016702">
    <property type="term" value="F:oxidoreductase activity, acting on single donors with incorporation of molecular oxygen, incorporation of two atoms of oxygen"/>
    <property type="evidence" value="ECO:0007669"/>
    <property type="project" value="InterPro"/>
</dbReference>
<evidence type="ECO:0000256" key="12">
    <source>
        <dbReference type="PROSITE-ProRule" id="PRU00152"/>
    </source>
</evidence>
<dbReference type="Gene3D" id="3.10.450.60">
    <property type="match status" value="1"/>
</dbReference>
<evidence type="ECO:0000256" key="5">
    <source>
        <dbReference type="ARBA" id="ARBA00022723"/>
    </source>
</evidence>
<evidence type="ECO:0000256" key="2">
    <source>
        <dbReference type="ARBA" id="ARBA00005189"/>
    </source>
</evidence>
<feature type="binding site" evidence="9">
    <location>
        <position position="372"/>
    </location>
    <ligand>
        <name>Fe cation</name>
        <dbReference type="ChEBI" id="CHEBI:24875"/>
        <note>catalytic</note>
    </ligand>
</feature>
<dbReference type="SUPFAM" id="SSF48484">
    <property type="entry name" value="Lipoxigenase"/>
    <property type="match status" value="1"/>
</dbReference>
<feature type="binding site" evidence="10">
    <location>
        <position position="39"/>
    </location>
    <ligand>
        <name>Ca(2+)</name>
        <dbReference type="ChEBI" id="CHEBI:29108"/>
        <label>2</label>
    </ligand>
</feature>
<dbReference type="GO" id="GO:0005737">
    <property type="term" value="C:cytoplasm"/>
    <property type="evidence" value="ECO:0007669"/>
    <property type="project" value="UniProtKB-SubCell"/>
</dbReference>
<comment type="similarity">
    <text evidence="3">Belongs to the lipoxygenase family.</text>
</comment>
<feature type="binding site" evidence="10">
    <location>
        <position position="17"/>
    </location>
    <ligand>
        <name>Ca(2+)</name>
        <dbReference type="ChEBI" id="CHEBI:29108"/>
        <label>1</label>
    </ligand>
</feature>
<dbReference type="SUPFAM" id="SSF49723">
    <property type="entry name" value="Lipase/lipooxygenase domain (PLAT/LH2 domain)"/>
    <property type="match status" value="1"/>
</dbReference>
<evidence type="ECO:0000256" key="8">
    <source>
        <dbReference type="ARBA" id="ARBA00023098"/>
    </source>
</evidence>
<evidence type="ECO:0000256" key="1">
    <source>
        <dbReference type="ARBA" id="ARBA00004496"/>
    </source>
</evidence>
<organism evidence="15 16">
    <name type="scientific">Anabas testudineus</name>
    <name type="common">Climbing perch</name>
    <name type="synonym">Anthias testudineus</name>
    <dbReference type="NCBI Taxonomy" id="64144"/>
    <lineage>
        <taxon>Eukaryota</taxon>
        <taxon>Metazoa</taxon>
        <taxon>Chordata</taxon>
        <taxon>Craniata</taxon>
        <taxon>Vertebrata</taxon>
        <taxon>Euteleostomi</taxon>
        <taxon>Actinopterygii</taxon>
        <taxon>Neopterygii</taxon>
        <taxon>Teleostei</taxon>
        <taxon>Neoteleostei</taxon>
        <taxon>Acanthomorphata</taxon>
        <taxon>Anabantaria</taxon>
        <taxon>Anabantiformes</taxon>
        <taxon>Anabantoidei</taxon>
        <taxon>Anabantidae</taxon>
        <taxon>Anabas</taxon>
    </lineage>
</organism>
<evidence type="ECO:0000259" key="14">
    <source>
        <dbReference type="PROSITE" id="PS51393"/>
    </source>
</evidence>
<feature type="domain" description="Lipoxygenase" evidence="14">
    <location>
        <begin position="460"/>
        <end position="579"/>
    </location>
</feature>
<dbReference type="Gene3D" id="1.20.245.10">
    <property type="entry name" value="Lipoxygenase-1, Domain 5"/>
    <property type="match status" value="3"/>
</dbReference>
<dbReference type="Pfam" id="PF01477">
    <property type="entry name" value="PLAT"/>
    <property type="match status" value="1"/>
</dbReference>
<accession>A0A7N6BUC1</accession>
<comment type="cofactor">
    <cofactor evidence="9">
        <name>Fe cation</name>
        <dbReference type="ChEBI" id="CHEBI:24875"/>
    </cofactor>
    <text evidence="9">Binds 1 Fe cation per subunit.</text>
</comment>
<keyword evidence="16" id="KW-1185">Reference proteome</keyword>
<dbReference type="InterPro" id="IPR013819">
    <property type="entry name" value="LipOase_C"/>
</dbReference>
<protein>
    <recommendedName>
        <fullName evidence="17">Arachidonate 12-lipoxygenase</fullName>
    </recommendedName>
</protein>
<feature type="binding site" evidence="10">
    <location>
        <position position="78"/>
    </location>
    <ligand>
        <name>Ca(2+)</name>
        <dbReference type="ChEBI" id="CHEBI:29108"/>
        <label>1</label>
    </ligand>
</feature>
<reference evidence="15" key="1">
    <citation type="submission" date="2021-04" db="EMBL/GenBank/DDBJ databases">
        <authorList>
            <consortium name="Wellcome Sanger Institute Data Sharing"/>
        </authorList>
    </citation>
    <scope>NUCLEOTIDE SEQUENCE [LARGE SCALE GENOMIC DNA]</scope>
</reference>
<feature type="site" description="Essential for stabilizing binding to COTL1" evidence="11">
    <location>
        <position position="103"/>
    </location>
</feature>
<dbReference type="InterPro" id="IPR036392">
    <property type="entry name" value="PLAT/LH2_dom_sf"/>
</dbReference>
<sequence>MEVYTVTVATGTSEYSGTNNYIFVTLVGEKGESERTLLDNPGLDFCRGAVDQYKVTSHSPLGSLILVRLEKQRYWVEDNWFCRYVTVEPPGGDKVLTFPCYQWFVGDVKVEMREGTAKTLKDDSVLQLLMHRKTELQERQRTYRWTTWAPDIPRCIDAKTEADLPQDARFENEKRSDFEYSLQYALLELSLKKLAIRFGKSWNDLDDFKRIFWKLKSPIAEYCMEHWKEDWLFGYQCLNGSNPRMIQRCKKLPEKFPVIPDMVQRSMPPRTNLEKELKAGNIYLLDYAIMDGIPTNTIKGKPQYIAAPLCLLYQHPDEGLIPIAIQLEQSPGQDSPIFLPKDPPLAWLLAKMWVRHSEFQVFQLLSHLLRTHLVVEVICVATLRQLPAVHPVYKVNNCTLRTFLVGLFNINYQLFQSRCLNFVSGMVHLYYPSDKDVQEDLELQAWMRDISQEGFTELPSFGQFDWCAWVPNTPCTMRQPPPTDKEAVTMDMIMATLPDVSQSCVQMAITWHLGRAQPDAIPLGQYTEEHFSEGQALELIDKFRTELKEIESHILSQNEGLELQYLYLLPSRIENSITI</sequence>
<dbReference type="InterPro" id="IPR001885">
    <property type="entry name" value="LipOase_mml"/>
</dbReference>
<evidence type="ECO:0000256" key="7">
    <source>
        <dbReference type="ARBA" id="ARBA00023002"/>
    </source>
</evidence>
<dbReference type="GeneTree" id="ENSGT00940000155191"/>
<keyword evidence="8" id="KW-0443">Lipid metabolism</keyword>
<comment type="caution">
    <text evidence="12">Lacks conserved residue(s) required for the propagation of feature annotation.</text>
</comment>
<dbReference type="PRINTS" id="PR00087">
    <property type="entry name" value="LIPOXYGENASE"/>
</dbReference>
<evidence type="ECO:0000256" key="11">
    <source>
        <dbReference type="PIRSR" id="PIRSR601885-3"/>
    </source>
</evidence>
<evidence type="ECO:0008006" key="17">
    <source>
        <dbReference type="Google" id="ProtNLM"/>
    </source>
</evidence>
<evidence type="ECO:0000256" key="6">
    <source>
        <dbReference type="ARBA" id="ARBA00022964"/>
    </source>
</evidence>
<evidence type="ECO:0000256" key="4">
    <source>
        <dbReference type="ARBA" id="ARBA00022490"/>
    </source>
</evidence>
<feature type="domain" description="PLAT" evidence="13">
    <location>
        <begin position="2"/>
        <end position="118"/>
    </location>
</feature>
<evidence type="ECO:0000313" key="16">
    <source>
        <dbReference type="Proteomes" id="UP000265040"/>
    </source>
</evidence>
<dbReference type="InterPro" id="IPR000907">
    <property type="entry name" value="LipOase"/>
</dbReference>
<keyword evidence="7" id="KW-0560">Oxidoreductase</keyword>
<evidence type="ECO:0000259" key="13">
    <source>
        <dbReference type="PROSITE" id="PS50095"/>
    </source>
</evidence>
<dbReference type="InterPro" id="IPR001024">
    <property type="entry name" value="PLAT/LH2_dom"/>
</dbReference>
<dbReference type="AlphaFoldDB" id="A0A7N6BUC1"/>
<name>A0A7N6BUC1_ANATE</name>
<dbReference type="Gene3D" id="2.60.60.20">
    <property type="entry name" value="PLAT/LH2 domain"/>
    <property type="match status" value="1"/>
</dbReference>
<keyword evidence="6" id="KW-0223">Dioxygenase</keyword>
<reference evidence="15" key="2">
    <citation type="submission" date="2025-08" db="UniProtKB">
        <authorList>
            <consortium name="Ensembl"/>
        </authorList>
    </citation>
    <scope>IDENTIFICATION</scope>
</reference>
<evidence type="ECO:0000313" key="15">
    <source>
        <dbReference type="Ensembl" id="ENSATEP00000068973.1"/>
    </source>
</evidence>
<proteinExistence type="inferred from homology"/>
<feature type="binding site" evidence="10">
    <location>
        <position position="40"/>
    </location>
    <ligand>
        <name>Ca(2+)</name>
        <dbReference type="ChEBI" id="CHEBI:29108"/>
        <label>2</label>
    </ligand>
</feature>
<evidence type="ECO:0000256" key="10">
    <source>
        <dbReference type="PIRSR" id="PIRSR601885-2"/>
    </source>
</evidence>
<feature type="binding site" evidence="9">
    <location>
        <position position="579"/>
    </location>
    <ligand>
        <name>Fe cation</name>
        <dbReference type="ChEBI" id="CHEBI:24875"/>
        <note>catalytic</note>
    </ligand>
</feature>
<keyword evidence="5 9" id="KW-0479">Metal-binding</keyword>
<comment type="subcellular location">
    <subcellularLocation>
        <location evidence="1">Cytoplasm</location>
    </subcellularLocation>
</comment>
<evidence type="ECO:0000256" key="9">
    <source>
        <dbReference type="PIRSR" id="PIRSR601885-1"/>
    </source>
</evidence>
<comment type="pathway">
    <text evidence="2">Lipid metabolism.</text>
</comment>
<dbReference type="InterPro" id="IPR036226">
    <property type="entry name" value="LipOase_C_sf"/>
</dbReference>
<dbReference type="InterPro" id="IPR042062">
    <property type="entry name" value="PLAT_LOX_verte"/>
</dbReference>
<dbReference type="CDD" id="cd01753">
    <property type="entry name" value="PLAT_LOX"/>
    <property type="match status" value="1"/>
</dbReference>
<dbReference type="GO" id="GO:0005506">
    <property type="term" value="F:iron ion binding"/>
    <property type="evidence" value="ECO:0007669"/>
    <property type="project" value="InterPro"/>
</dbReference>
<evidence type="ECO:0000256" key="3">
    <source>
        <dbReference type="ARBA" id="ARBA00009419"/>
    </source>
</evidence>
<dbReference type="Proteomes" id="UP000265040">
    <property type="component" value="Chromosome 18"/>
</dbReference>
<dbReference type="SMART" id="SM00308">
    <property type="entry name" value="LH2"/>
    <property type="match status" value="1"/>
</dbReference>
<feature type="binding site" evidence="9">
    <location>
        <position position="367"/>
    </location>
    <ligand>
        <name>Fe cation</name>
        <dbReference type="ChEBI" id="CHEBI:24875"/>
        <note>catalytic</note>
    </ligand>
</feature>
<dbReference type="PROSITE" id="PS51393">
    <property type="entry name" value="LIPOXYGENASE_3"/>
    <property type="match status" value="2"/>
</dbReference>
<dbReference type="FunFam" id="2.60.60.20:FF:000002">
    <property type="entry name" value="Arachidonate 5-lipoxygenase a"/>
    <property type="match status" value="1"/>
</dbReference>
<dbReference type="PRINTS" id="PR00467">
    <property type="entry name" value="MAMLPOXGNASE"/>
</dbReference>
<reference evidence="15" key="3">
    <citation type="submission" date="2025-09" db="UniProtKB">
        <authorList>
            <consortium name="Ensembl"/>
        </authorList>
    </citation>
    <scope>IDENTIFICATION</scope>
</reference>
<dbReference type="Ensembl" id="ENSATET00000067312.2">
    <property type="protein sequence ID" value="ENSATEP00000068973.1"/>
    <property type="gene ID" value="ENSATEG00000003520.3"/>
</dbReference>
<dbReference type="PANTHER" id="PTHR11771">
    <property type="entry name" value="LIPOXYGENASE"/>
    <property type="match status" value="1"/>
</dbReference>
<dbReference type="Pfam" id="PF00305">
    <property type="entry name" value="Lipoxygenase"/>
    <property type="match status" value="2"/>
</dbReference>
<dbReference type="GO" id="GO:0034440">
    <property type="term" value="P:lipid oxidation"/>
    <property type="evidence" value="ECO:0007669"/>
    <property type="project" value="InterPro"/>
</dbReference>
<dbReference type="PROSITE" id="PS50095">
    <property type="entry name" value="PLAT"/>
    <property type="match status" value="1"/>
</dbReference>
<keyword evidence="10" id="KW-0106">Calcium</keyword>
<keyword evidence="4" id="KW-0963">Cytoplasm</keyword>